<protein>
    <recommendedName>
        <fullName evidence="6 8">Phosphoglucosamine mutase</fullName>
        <ecNumber evidence="6 8">5.4.2.10</ecNumber>
    </recommendedName>
</protein>
<dbReference type="SUPFAM" id="SSF55957">
    <property type="entry name" value="Phosphoglucomutase, C-terminal domain"/>
    <property type="match status" value="1"/>
</dbReference>
<dbReference type="Pfam" id="PF00408">
    <property type="entry name" value="PGM_PMM_IV"/>
    <property type="match status" value="1"/>
</dbReference>
<dbReference type="InterPro" id="IPR016055">
    <property type="entry name" value="A-D-PHexomutase_a/b/a-I/II/III"/>
</dbReference>
<dbReference type="InterPro" id="IPR005846">
    <property type="entry name" value="A-D-PHexomutase_a/b/a-III"/>
</dbReference>
<dbReference type="STRING" id="1121449.SAMN02745704_01078"/>
<dbReference type="NCBIfam" id="NF008139">
    <property type="entry name" value="PRK10887.1"/>
    <property type="match status" value="1"/>
</dbReference>
<dbReference type="GO" id="GO:0005829">
    <property type="term" value="C:cytosol"/>
    <property type="evidence" value="ECO:0007669"/>
    <property type="project" value="TreeGrafter"/>
</dbReference>
<evidence type="ECO:0000256" key="2">
    <source>
        <dbReference type="ARBA" id="ARBA00022553"/>
    </source>
</evidence>
<dbReference type="Gene3D" id="3.30.310.50">
    <property type="entry name" value="Alpha-D-phosphohexomutase, C-terminal domain"/>
    <property type="match status" value="1"/>
</dbReference>
<evidence type="ECO:0000259" key="11">
    <source>
        <dbReference type="Pfam" id="PF02879"/>
    </source>
</evidence>
<accession>A0A1T4WL39</accession>
<dbReference type="InterPro" id="IPR006352">
    <property type="entry name" value="GlmM_bact"/>
</dbReference>
<dbReference type="NCBIfam" id="TIGR01455">
    <property type="entry name" value="glmM"/>
    <property type="match status" value="1"/>
</dbReference>
<keyword evidence="4 6" id="KW-0460">Magnesium</keyword>
<dbReference type="SUPFAM" id="SSF53738">
    <property type="entry name" value="Phosphoglucomutase, first 3 domains"/>
    <property type="match status" value="3"/>
</dbReference>
<keyword evidence="14" id="KW-1185">Reference proteome</keyword>
<feature type="modified residue" description="Phosphoserine" evidence="6">
    <location>
        <position position="102"/>
    </location>
</feature>
<evidence type="ECO:0000313" key="13">
    <source>
        <dbReference type="EMBL" id="SKA78024.1"/>
    </source>
</evidence>
<feature type="binding site" evidence="6">
    <location>
        <position position="248"/>
    </location>
    <ligand>
        <name>Mg(2+)</name>
        <dbReference type="ChEBI" id="CHEBI:18420"/>
    </ligand>
</feature>
<reference evidence="13 14" key="1">
    <citation type="submission" date="2017-02" db="EMBL/GenBank/DDBJ databases">
        <authorList>
            <person name="Peterson S.W."/>
        </authorList>
    </citation>
    <scope>NUCLEOTIDE SEQUENCE [LARGE SCALE GENOMIC DNA]</scope>
    <source>
        <strain evidence="13 14">DSM 16080</strain>
    </source>
</reference>
<dbReference type="PRINTS" id="PR00509">
    <property type="entry name" value="PGMPMM"/>
</dbReference>
<evidence type="ECO:0000256" key="3">
    <source>
        <dbReference type="ARBA" id="ARBA00022723"/>
    </source>
</evidence>
<dbReference type="HAMAP" id="MF_01554_B">
    <property type="entry name" value="GlmM_B"/>
    <property type="match status" value="1"/>
</dbReference>
<dbReference type="CDD" id="cd05802">
    <property type="entry name" value="GlmM"/>
    <property type="match status" value="1"/>
</dbReference>
<dbReference type="Pfam" id="PF02880">
    <property type="entry name" value="PGM_PMM_III"/>
    <property type="match status" value="1"/>
</dbReference>
<dbReference type="GO" id="GO:0006048">
    <property type="term" value="P:UDP-N-acetylglucosamine biosynthetic process"/>
    <property type="evidence" value="ECO:0007669"/>
    <property type="project" value="TreeGrafter"/>
</dbReference>
<organism evidence="13 14">
    <name type="scientific">Paucidesulfovibrio gracilis DSM 16080</name>
    <dbReference type="NCBI Taxonomy" id="1121449"/>
    <lineage>
        <taxon>Bacteria</taxon>
        <taxon>Pseudomonadati</taxon>
        <taxon>Thermodesulfobacteriota</taxon>
        <taxon>Desulfovibrionia</taxon>
        <taxon>Desulfovibrionales</taxon>
        <taxon>Desulfovibrionaceae</taxon>
        <taxon>Paucidesulfovibrio</taxon>
    </lineage>
</organism>
<name>A0A1T4WL39_9BACT</name>
<evidence type="ECO:0000256" key="1">
    <source>
        <dbReference type="ARBA" id="ARBA00010231"/>
    </source>
</evidence>
<dbReference type="OrthoDB" id="9806956at2"/>
<dbReference type="InterPro" id="IPR005845">
    <property type="entry name" value="A-D-PHexomutase_a/b/a-II"/>
</dbReference>
<evidence type="ECO:0000259" key="9">
    <source>
        <dbReference type="Pfam" id="PF00408"/>
    </source>
</evidence>
<feature type="binding site" evidence="6">
    <location>
        <position position="246"/>
    </location>
    <ligand>
        <name>Mg(2+)</name>
        <dbReference type="ChEBI" id="CHEBI:18420"/>
    </ligand>
</feature>
<feature type="binding site" evidence="6">
    <location>
        <position position="244"/>
    </location>
    <ligand>
        <name>Mg(2+)</name>
        <dbReference type="ChEBI" id="CHEBI:18420"/>
    </ligand>
</feature>
<dbReference type="GO" id="GO:0005975">
    <property type="term" value="P:carbohydrate metabolic process"/>
    <property type="evidence" value="ECO:0007669"/>
    <property type="project" value="InterPro"/>
</dbReference>
<evidence type="ECO:0000256" key="7">
    <source>
        <dbReference type="RuleBase" id="RU004326"/>
    </source>
</evidence>
<comment type="function">
    <text evidence="6 8">Catalyzes the conversion of glucosamine-6-phosphate to glucosamine-1-phosphate.</text>
</comment>
<dbReference type="PROSITE" id="PS00710">
    <property type="entry name" value="PGM_PMM"/>
    <property type="match status" value="1"/>
</dbReference>
<evidence type="ECO:0000259" key="10">
    <source>
        <dbReference type="Pfam" id="PF02878"/>
    </source>
</evidence>
<evidence type="ECO:0000256" key="4">
    <source>
        <dbReference type="ARBA" id="ARBA00022842"/>
    </source>
</evidence>
<dbReference type="GO" id="GO:0000287">
    <property type="term" value="F:magnesium ion binding"/>
    <property type="evidence" value="ECO:0007669"/>
    <property type="project" value="UniProtKB-UniRule"/>
</dbReference>
<evidence type="ECO:0000313" key="14">
    <source>
        <dbReference type="Proteomes" id="UP000190027"/>
    </source>
</evidence>
<dbReference type="PANTHER" id="PTHR42946:SF1">
    <property type="entry name" value="PHOSPHOGLUCOMUTASE (ALPHA-D-GLUCOSE-1,6-BISPHOSPHATE-DEPENDENT)"/>
    <property type="match status" value="1"/>
</dbReference>
<dbReference type="GO" id="GO:0009252">
    <property type="term" value="P:peptidoglycan biosynthetic process"/>
    <property type="evidence" value="ECO:0007669"/>
    <property type="project" value="TreeGrafter"/>
</dbReference>
<dbReference type="Gene3D" id="3.40.120.10">
    <property type="entry name" value="Alpha-D-Glucose-1,6-Bisphosphate, subunit A, domain 3"/>
    <property type="match status" value="3"/>
</dbReference>
<feature type="active site" description="Phosphoserine intermediate" evidence="6">
    <location>
        <position position="102"/>
    </location>
</feature>
<gene>
    <name evidence="6" type="primary">glmM</name>
    <name evidence="13" type="ORF">SAMN02745704_01078</name>
</gene>
<dbReference type="EC" id="5.4.2.10" evidence="6 8"/>
<dbReference type="PANTHER" id="PTHR42946">
    <property type="entry name" value="PHOSPHOHEXOSE MUTASE"/>
    <property type="match status" value="1"/>
</dbReference>
<dbReference type="InterPro" id="IPR016066">
    <property type="entry name" value="A-D-PHexomutase_CS"/>
</dbReference>
<feature type="domain" description="Alpha-D-phosphohexomutase C-terminal" evidence="9">
    <location>
        <begin position="377"/>
        <end position="440"/>
    </location>
</feature>
<dbReference type="FunFam" id="3.40.120.10:FF:000003">
    <property type="entry name" value="Phosphoglucosamine mutase"/>
    <property type="match status" value="1"/>
</dbReference>
<dbReference type="InterPro" id="IPR005843">
    <property type="entry name" value="A-D-PHexomutase_C"/>
</dbReference>
<sequence length="450" mass="48923">MNQKLFGTDGLRGRVNIFPMTPEVALRLGLAAGQYFRNGSKRHKVLIGKDTRLSGYVFETALTSGFCATGMDVLLVGPLPTPAISFLTRNMRADLGVVISASHNPFSDNGIKFFNRDGFKLPDQAEQEITDMVLSGDSNWDFPAGEDIGRAKRIVDANGRYVVFLKNTFPQDRTLDGMKIVLDCANGAAYGVAPMVLRELGAEVVPLACKPNGLNINECCGSLHPELIAQTVVEQGADIGLALDGDADRLIVVDEKGSVLDGDQIMALCAQNLLDRDALPGNTLVATVMSNMALEIFMQERGGRLLRTPVGDRHVVEAMRREGAVLGGEQSGHLIFLNHSTTGDGLLAGLQLLRIMQEKDRPLSELANLLQPLPQMLKNVCVERKIPFDSVPAVDKAVREAEGELCGRGRVLLRYSGTESLARVMVEGDEESKVEALTERLCCVLQEHLR</sequence>
<keyword evidence="3 6" id="KW-0479">Metal-binding</keyword>
<dbReference type="InterPro" id="IPR005841">
    <property type="entry name" value="Alpha-D-phosphohexomutase_SF"/>
</dbReference>
<evidence type="ECO:0000256" key="5">
    <source>
        <dbReference type="ARBA" id="ARBA00023235"/>
    </source>
</evidence>
<feature type="domain" description="Alpha-D-phosphohexomutase alpha/beta/alpha" evidence="10">
    <location>
        <begin position="4"/>
        <end position="137"/>
    </location>
</feature>
<dbReference type="InterPro" id="IPR036900">
    <property type="entry name" value="A-D-PHexomutase_C_sf"/>
</dbReference>
<dbReference type="GO" id="GO:0004615">
    <property type="term" value="F:phosphomannomutase activity"/>
    <property type="evidence" value="ECO:0007669"/>
    <property type="project" value="TreeGrafter"/>
</dbReference>
<dbReference type="RefSeq" id="WP_078716650.1">
    <property type="nucleotide sequence ID" value="NZ_FUYC01000003.1"/>
</dbReference>
<comment type="PTM">
    <text evidence="6">Activated by phosphorylation.</text>
</comment>
<dbReference type="InterPro" id="IPR005844">
    <property type="entry name" value="A-D-PHexomutase_a/b/a-I"/>
</dbReference>
<proteinExistence type="inferred from homology"/>
<feature type="binding site" description="via phosphate group" evidence="6">
    <location>
        <position position="102"/>
    </location>
    <ligand>
        <name>Mg(2+)</name>
        <dbReference type="ChEBI" id="CHEBI:18420"/>
    </ligand>
</feature>
<feature type="domain" description="Alpha-D-phosphohexomutase alpha/beta/alpha" evidence="11">
    <location>
        <begin position="161"/>
        <end position="257"/>
    </location>
</feature>
<comment type="cofactor">
    <cofactor evidence="6">
        <name>Mg(2+)</name>
        <dbReference type="ChEBI" id="CHEBI:18420"/>
    </cofactor>
    <text evidence="6">Binds 1 Mg(2+) ion per subunit.</text>
</comment>
<comment type="similarity">
    <text evidence="1 6 7">Belongs to the phosphohexose mutase family.</text>
</comment>
<dbReference type="InterPro" id="IPR050060">
    <property type="entry name" value="Phosphoglucosamine_mutase"/>
</dbReference>
<dbReference type="Proteomes" id="UP000190027">
    <property type="component" value="Unassembled WGS sequence"/>
</dbReference>
<evidence type="ECO:0000256" key="8">
    <source>
        <dbReference type="RuleBase" id="RU004327"/>
    </source>
</evidence>
<dbReference type="AlphaFoldDB" id="A0A1T4WL39"/>
<comment type="catalytic activity">
    <reaction evidence="6 8">
        <text>alpha-D-glucosamine 1-phosphate = D-glucosamine 6-phosphate</text>
        <dbReference type="Rhea" id="RHEA:23424"/>
        <dbReference type="ChEBI" id="CHEBI:58516"/>
        <dbReference type="ChEBI" id="CHEBI:58725"/>
        <dbReference type="EC" id="5.4.2.10"/>
    </reaction>
</comment>
<evidence type="ECO:0000259" key="12">
    <source>
        <dbReference type="Pfam" id="PF02880"/>
    </source>
</evidence>
<evidence type="ECO:0000256" key="6">
    <source>
        <dbReference type="HAMAP-Rule" id="MF_01554"/>
    </source>
</evidence>
<dbReference type="Pfam" id="PF02878">
    <property type="entry name" value="PGM_PMM_I"/>
    <property type="match status" value="1"/>
</dbReference>
<dbReference type="FunFam" id="3.40.120.10:FF:000001">
    <property type="entry name" value="Phosphoglucosamine mutase"/>
    <property type="match status" value="1"/>
</dbReference>
<dbReference type="EMBL" id="FUYC01000003">
    <property type="protein sequence ID" value="SKA78024.1"/>
    <property type="molecule type" value="Genomic_DNA"/>
</dbReference>
<feature type="domain" description="Alpha-D-phosphohexomutase alpha/beta/alpha" evidence="12">
    <location>
        <begin position="261"/>
        <end position="370"/>
    </location>
</feature>
<dbReference type="Pfam" id="PF02879">
    <property type="entry name" value="PGM_PMM_II"/>
    <property type="match status" value="1"/>
</dbReference>
<keyword evidence="5 6" id="KW-0413">Isomerase</keyword>
<keyword evidence="2 6" id="KW-0597">Phosphoprotein</keyword>
<dbReference type="GO" id="GO:0008966">
    <property type="term" value="F:phosphoglucosamine mutase activity"/>
    <property type="evidence" value="ECO:0007669"/>
    <property type="project" value="UniProtKB-UniRule"/>
</dbReference>